<feature type="non-terminal residue" evidence="1">
    <location>
        <position position="67"/>
    </location>
</feature>
<comment type="caution">
    <text evidence="1">The sequence shown here is derived from an EMBL/GenBank/DDBJ whole genome shotgun (WGS) entry which is preliminary data.</text>
</comment>
<dbReference type="EMBL" id="LXQA010090950">
    <property type="protein sequence ID" value="MCI14093.1"/>
    <property type="molecule type" value="Genomic_DNA"/>
</dbReference>
<keyword evidence="2" id="KW-1185">Reference proteome</keyword>
<dbReference type="Proteomes" id="UP000265520">
    <property type="component" value="Unassembled WGS sequence"/>
</dbReference>
<sequence length="67" mass="7916">MEDKVVEFLEDWSIVKDMVNNLPSPVLVVKTWVKWQCEYNYLKDDNVDSILKKVMQSSRKVSKRIIG</sequence>
<proteinExistence type="predicted"/>
<evidence type="ECO:0000313" key="2">
    <source>
        <dbReference type="Proteomes" id="UP000265520"/>
    </source>
</evidence>
<reference evidence="1 2" key="1">
    <citation type="journal article" date="2018" name="Front. Plant Sci.">
        <title>Red Clover (Trifolium pratense) and Zigzag Clover (T. medium) - A Picture of Genomic Similarities and Differences.</title>
        <authorList>
            <person name="Dluhosova J."/>
            <person name="Istvanek J."/>
            <person name="Nedelnik J."/>
            <person name="Repkova J."/>
        </authorList>
    </citation>
    <scope>NUCLEOTIDE SEQUENCE [LARGE SCALE GENOMIC DNA]</scope>
    <source>
        <strain evidence="2">cv. 10/8</strain>
        <tissue evidence="1">Leaf</tissue>
    </source>
</reference>
<name>A0A392PPR0_9FABA</name>
<dbReference type="AlphaFoldDB" id="A0A392PPR0"/>
<evidence type="ECO:0000313" key="1">
    <source>
        <dbReference type="EMBL" id="MCI14093.1"/>
    </source>
</evidence>
<organism evidence="1 2">
    <name type="scientific">Trifolium medium</name>
    <dbReference type="NCBI Taxonomy" id="97028"/>
    <lineage>
        <taxon>Eukaryota</taxon>
        <taxon>Viridiplantae</taxon>
        <taxon>Streptophyta</taxon>
        <taxon>Embryophyta</taxon>
        <taxon>Tracheophyta</taxon>
        <taxon>Spermatophyta</taxon>
        <taxon>Magnoliopsida</taxon>
        <taxon>eudicotyledons</taxon>
        <taxon>Gunneridae</taxon>
        <taxon>Pentapetalae</taxon>
        <taxon>rosids</taxon>
        <taxon>fabids</taxon>
        <taxon>Fabales</taxon>
        <taxon>Fabaceae</taxon>
        <taxon>Papilionoideae</taxon>
        <taxon>50 kb inversion clade</taxon>
        <taxon>NPAAA clade</taxon>
        <taxon>Hologalegina</taxon>
        <taxon>IRL clade</taxon>
        <taxon>Trifolieae</taxon>
        <taxon>Trifolium</taxon>
    </lineage>
</organism>
<protein>
    <submittedName>
        <fullName evidence="1">Uncharacterized protein</fullName>
    </submittedName>
</protein>
<accession>A0A392PPR0</accession>